<dbReference type="STRING" id="438753.AZC_0506"/>
<accession>A8IM83</accession>
<proteinExistence type="predicted"/>
<evidence type="ECO:0008006" key="4">
    <source>
        <dbReference type="Google" id="ProtNLM"/>
    </source>
</evidence>
<reference evidence="2 3" key="3">
    <citation type="journal article" date="2008" name="BMC Genomics">
        <title>The genome of the versatile nitrogen fixer Azorhizobium caulinodans ORS571.</title>
        <authorList>
            <person name="Lee KB."/>
            <person name="Backer P.D."/>
            <person name="Aono T."/>
            <person name="Liu CT."/>
            <person name="Suzuki S."/>
            <person name="Suzuki T."/>
            <person name="Kaneko T."/>
            <person name="Yamada M."/>
            <person name="Tabata S."/>
            <person name="Kupfer D.M."/>
            <person name="Najar F.Z."/>
            <person name="Wiley G.B."/>
            <person name="Roe B."/>
            <person name="Binnewies T.T."/>
            <person name="Ussery D.W."/>
            <person name="D'Haeze W."/>
            <person name="Herder J.D."/>
            <person name="Gevers D."/>
            <person name="Vereecke D."/>
            <person name="Holsters M."/>
            <person name="Oyaizu H."/>
        </authorList>
    </citation>
    <scope>NUCLEOTIDE SEQUENCE [LARGE SCALE GENOMIC DNA]</scope>
    <source>
        <strain evidence="3">ATCC 43989 / DSM 5975 / JCM 20966 / LMG 6465 / NBRC 14845 / NCIMB 13405 / ORS 571</strain>
    </source>
</reference>
<evidence type="ECO:0000313" key="3">
    <source>
        <dbReference type="Proteomes" id="UP000000270"/>
    </source>
</evidence>
<dbReference type="InterPro" id="IPR025310">
    <property type="entry name" value="DUF4164"/>
</dbReference>
<gene>
    <name evidence="2" type="ordered locus">AZC_0506</name>
</gene>
<organism evidence="2 3">
    <name type="scientific">Azorhizobium caulinodans (strain ATCC 43989 / DSM 5975 / JCM 20966 / LMG 6465 / NBRC 14845 / NCIMB 13405 / ORS 571)</name>
    <dbReference type="NCBI Taxonomy" id="438753"/>
    <lineage>
        <taxon>Bacteria</taxon>
        <taxon>Pseudomonadati</taxon>
        <taxon>Pseudomonadota</taxon>
        <taxon>Alphaproteobacteria</taxon>
        <taxon>Hyphomicrobiales</taxon>
        <taxon>Xanthobacteraceae</taxon>
        <taxon>Azorhizobium</taxon>
    </lineage>
</organism>
<name>A8IM83_AZOC5</name>
<keyword evidence="1" id="KW-0175">Coiled coil</keyword>
<reference evidence="2 3" key="5">
    <citation type="journal article" date="2010" name="Appl. Environ. Microbiol.">
        <title>phrR-like gene praR of Azorhizobium caulinodans ORS571 is essential for symbiosis with Sesbania rostrata and is involved in expression of reb genes.</title>
        <authorList>
            <person name="Akiba N."/>
            <person name="Aono T."/>
            <person name="Toyazaki H."/>
            <person name="Sato S."/>
            <person name="Oyaizu H."/>
        </authorList>
    </citation>
    <scope>NUCLEOTIDE SEQUENCE [LARGE SCALE GENOMIC DNA]</scope>
    <source>
        <strain evidence="3">ATCC 43989 / DSM 5975 / JCM 20966 / LMG 6465 / NBRC 14845 / NCIMB 13405 / ORS 571</strain>
    </source>
</reference>
<dbReference type="Proteomes" id="UP000000270">
    <property type="component" value="Chromosome"/>
</dbReference>
<reference evidence="2 3" key="4">
    <citation type="journal article" date="2009" name="Appl. Environ. Microbiol.">
        <title>Comparative genome-wide transcriptional profiling of Azorhizobium caulinodans ORS571 grown under free-living and symbiotic conditions.</title>
        <authorList>
            <person name="Tsukada S."/>
            <person name="Aono T."/>
            <person name="Akiba N."/>
            <person name="Lee KB."/>
            <person name="Liu CT."/>
            <person name="Toyazaki H."/>
            <person name="Oyaizu H."/>
        </authorList>
    </citation>
    <scope>NUCLEOTIDE SEQUENCE [LARGE SCALE GENOMIC DNA]</scope>
    <source>
        <strain evidence="3">ATCC 43989 / DSM 5975 / JCM 20966 / LMG 6465 / NBRC 14845 / NCIMB 13405 / ORS 571</strain>
    </source>
</reference>
<sequence length="113" mass="12478">MALVAPTRLISRVMYALKHRPPELGPIEAATQRLHAALDRLSDSLDRRRETERHQEALQAQLHALGNDRARLAAELDATRAEAAQVAEASREIGRRLDVAMTTIRDVLATHGG</sequence>
<dbReference type="Pfam" id="PF13747">
    <property type="entry name" value="DUF4164"/>
    <property type="match status" value="1"/>
</dbReference>
<dbReference type="EMBL" id="AP009384">
    <property type="protein sequence ID" value="BAF86504.1"/>
    <property type="molecule type" value="Genomic_DNA"/>
</dbReference>
<reference evidence="2 3" key="1">
    <citation type="journal article" date="2007" name="Appl. Environ. Microbiol.">
        <title>Rhizobial factors required for stem nodule maturation and maintenance in Sesbania rostrata-Azorhizobium caulinodans ORS571 symbiosis.</title>
        <authorList>
            <person name="Suzuki S."/>
            <person name="Aono T."/>
            <person name="Lee KB."/>
            <person name="Suzuki T."/>
            <person name="Liu CT."/>
            <person name="Miwa H."/>
            <person name="Wakao S."/>
            <person name="Iki T."/>
            <person name="Oyaizu H."/>
        </authorList>
    </citation>
    <scope>NUCLEOTIDE SEQUENCE [LARGE SCALE GENOMIC DNA]</scope>
    <source>
        <strain evidence="3">ATCC 43989 / DSM 5975 / JCM 20966 / LMG 6465 / NBRC 14845 / NCIMB 13405 / ORS 571</strain>
    </source>
</reference>
<evidence type="ECO:0000256" key="1">
    <source>
        <dbReference type="SAM" id="Coils"/>
    </source>
</evidence>
<dbReference type="eggNOG" id="ENOG50334CR">
    <property type="taxonomic scope" value="Bacteria"/>
</dbReference>
<dbReference type="HOGENOM" id="CLU_170379_2_0_5"/>
<dbReference type="AlphaFoldDB" id="A8IM83"/>
<reference evidence="2 3" key="6">
    <citation type="journal article" date="2011" name="Appl. Environ. Microbiol.">
        <title>Involvement of the azorhizobial chromosome partition gene (parA) in the onset of bacteroid differentiation during Sesbania rostrata stem nodule development.</title>
        <authorList>
            <person name="Liu CT."/>
            <person name="Lee KB."/>
            <person name="Wang YS."/>
            <person name="Peng MH."/>
            <person name="Lee KT."/>
            <person name="Suzuki S."/>
            <person name="Suzuki T."/>
            <person name="Oyaizu H."/>
        </authorList>
    </citation>
    <scope>NUCLEOTIDE SEQUENCE [LARGE SCALE GENOMIC DNA]</scope>
    <source>
        <strain evidence="3">ATCC 43989 / DSM 5975 / JCM 20966 / LMG 6465 / NBRC 14845 / NCIMB 13405 / ORS 571</strain>
    </source>
</reference>
<keyword evidence="3" id="KW-1185">Reference proteome</keyword>
<dbReference type="KEGG" id="azc:AZC_0506"/>
<evidence type="ECO:0000313" key="2">
    <source>
        <dbReference type="EMBL" id="BAF86504.1"/>
    </source>
</evidence>
<reference evidence="3" key="2">
    <citation type="submission" date="2007-04" db="EMBL/GenBank/DDBJ databases">
        <title>Complete genome sequence of the nitrogen-fixing bacterium Azorhizobium caulinodans ORS571.</title>
        <authorList>
            <person name="Lee K.B."/>
            <person name="Backer P.D."/>
            <person name="Aono T."/>
            <person name="Liu C.T."/>
            <person name="Suzuki S."/>
            <person name="Suzuki T."/>
            <person name="Kaneko T."/>
            <person name="Yamada M."/>
            <person name="Tabata S."/>
            <person name="Kupfer D.M."/>
            <person name="Najar F.Z."/>
            <person name="Wiley G.B."/>
            <person name="Roe B."/>
            <person name="Binnewies T."/>
            <person name="Ussery D."/>
            <person name="Vereecke D."/>
            <person name="Gevers D."/>
            <person name="Holsters M."/>
            <person name="Oyaizu H."/>
        </authorList>
    </citation>
    <scope>NUCLEOTIDE SEQUENCE [LARGE SCALE GENOMIC DNA]</scope>
    <source>
        <strain evidence="3">ATCC 43989 / DSM 5975 / JCM 20966 / LMG 6465 / NBRC 14845 / NCIMB 13405 / ORS 571</strain>
    </source>
</reference>
<feature type="coiled-coil region" evidence="1">
    <location>
        <begin position="55"/>
        <end position="89"/>
    </location>
</feature>
<protein>
    <recommendedName>
        <fullName evidence="4">DUF4164 family protein</fullName>
    </recommendedName>
</protein>